<sequence>MANIGVILSVVVCVGVALAGASSCGRLFENKVSENDKKIIVNKHNQLRGLISQGKVLGQPKGKNLKNLKWDNKLAIQAQKIANTCEFKHVKVNDTRFYVGQNLGWTGSTASSRTTDWNGIIQKWFNEHKDFKYPSTSKGMTGHYTQVVWADTQLVGCGYTFYRKSSWYEKLYVCNYGPGGNYIGEAPYKI</sequence>
<dbReference type="PhylomeDB" id="D6W9F0"/>
<dbReference type="InterPro" id="IPR018244">
    <property type="entry name" value="Allrgn_V5/Tpx1_CS"/>
</dbReference>
<dbReference type="EMBL" id="KQ971312">
    <property type="protein sequence ID" value="EEZ98167.1"/>
    <property type="molecule type" value="Genomic_DNA"/>
</dbReference>
<evidence type="ECO:0000256" key="1">
    <source>
        <dbReference type="ARBA" id="ARBA00004613"/>
    </source>
</evidence>
<protein>
    <submittedName>
        <fullName evidence="5">Venom allergen 3-like Protein</fullName>
    </submittedName>
</protein>
<gene>
    <name evidence="5" type="primary">AUGUSTUS-3.0.2_00596</name>
    <name evidence="5" type="ORF">TcasGA2_TC000596</name>
</gene>
<dbReference type="HOGENOM" id="CLU_035730_7_2_1"/>
<dbReference type="Proteomes" id="UP000007266">
    <property type="component" value="Linkage group 2"/>
</dbReference>
<dbReference type="CDD" id="cd05380">
    <property type="entry name" value="CAP_euk"/>
    <property type="match status" value="1"/>
</dbReference>
<dbReference type="eggNOG" id="KOG3017">
    <property type="taxonomic scope" value="Eukaryota"/>
</dbReference>
<organism evidence="5 6">
    <name type="scientific">Tribolium castaneum</name>
    <name type="common">Red flour beetle</name>
    <dbReference type="NCBI Taxonomy" id="7070"/>
    <lineage>
        <taxon>Eukaryota</taxon>
        <taxon>Metazoa</taxon>
        <taxon>Ecdysozoa</taxon>
        <taxon>Arthropoda</taxon>
        <taxon>Hexapoda</taxon>
        <taxon>Insecta</taxon>
        <taxon>Pterygota</taxon>
        <taxon>Neoptera</taxon>
        <taxon>Endopterygota</taxon>
        <taxon>Coleoptera</taxon>
        <taxon>Polyphaga</taxon>
        <taxon>Cucujiformia</taxon>
        <taxon>Tenebrionidae</taxon>
        <taxon>Tenebrionidae incertae sedis</taxon>
        <taxon>Tribolium</taxon>
    </lineage>
</organism>
<dbReference type="PROSITE" id="PS01010">
    <property type="entry name" value="CRISP_2"/>
    <property type="match status" value="1"/>
</dbReference>
<dbReference type="SUPFAM" id="SSF55797">
    <property type="entry name" value="PR-1-like"/>
    <property type="match status" value="1"/>
</dbReference>
<dbReference type="PANTHER" id="PTHR10334">
    <property type="entry name" value="CYSTEINE-RICH SECRETORY PROTEIN-RELATED"/>
    <property type="match status" value="1"/>
</dbReference>
<dbReference type="SMART" id="SM00198">
    <property type="entry name" value="SCP"/>
    <property type="match status" value="1"/>
</dbReference>
<dbReference type="AlphaFoldDB" id="D6W9F0"/>
<feature type="signal peptide" evidence="3">
    <location>
        <begin position="1"/>
        <end position="19"/>
    </location>
</feature>
<evidence type="ECO:0000256" key="3">
    <source>
        <dbReference type="SAM" id="SignalP"/>
    </source>
</evidence>
<dbReference type="InterPro" id="IPR001283">
    <property type="entry name" value="CRISP-related"/>
</dbReference>
<keyword evidence="3" id="KW-0732">Signal</keyword>
<dbReference type="InterPro" id="IPR014044">
    <property type="entry name" value="CAP_dom"/>
</dbReference>
<keyword evidence="6" id="KW-1185">Reference proteome</keyword>
<proteinExistence type="predicted"/>
<evidence type="ECO:0000259" key="4">
    <source>
        <dbReference type="SMART" id="SM00198"/>
    </source>
</evidence>
<keyword evidence="2" id="KW-0964">Secreted</keyword>
<dbReference type="Pfam" id="PF00188">
    <property type="entry name" value="CAP"/>
    <property type="match status" value="1"/>
</dbReference>
<comment type="subcellular location">
    <subcellularLocation>
        <location evidence="1">Secreted</location>
    </subcellularLocation>
</comment>
<dbReference type="OMA" id="RTGDCAM"/>
<evidence type="ECO:0000256" key="2">
    <source>
        <dbReference type="ARBA" id="ARBA00022525"/>
    </source>
</evidence>
<dbReference type="KEGG" id="tca:659703"/>
<feature type="chain" id="PRO_5003088992" evidence="3">
    <location>
        <begin position="20"/>
        <end position="190"/>
    </location>
</feature>
<evidence type="ECO:0000313" key="5">
    <source>
        <dbReference type="EMBL" id="EEZ98167.1"/>
    </source>
</evidence>
<dbReference type="OrthoDB" id="414826at2759"/>
<evidence type="ECO:0000313" key="6">
    <source>
        <dbReference type="Proteomes" id="UP000007266"/>
    </source>
</evidence>
<dbReference type="InterPro" id="IPR002413">
    <property type="entry name" value="V5_allergen-like"/>
</dbReference>
<dbReference type="PRINTS" id="PR00838">
    <property type="entry name" value="V5ALLERGEN"/>
</dbReference>
<accession>D6W9F0</accession>
<dbReference type="PRINTS" id="PR00837">
    <property type="entry name" value="V5TPXLIKE"/>
</dbReference>
<dbReference type="InterPro" id="IPR035940">
    <property type="entry name" value="CAP_sf"/>
</dbReference>
<dbReference type="PROSITE" id="PS01009">
    <property type="entry name" value="CRISP_1"/>
    <property type="match status" value="1"/>
</dbReference>
<dbReference type="FunFam" id="3.40.33.10:FF:000042">
    <property type="entry name" value="Venom allergen 3-like Protein"/>
    <property type="match status" value="1"/>
</dbReference>
<name>D6W9F0_TRICA</name>
<feature type="domain" description="SCP" evidence="4">
    <location>
        <begin position="35"/>
        <end position="184"/>
    </location>
</feature>
<reference evidence="5 6" key="1">
    <citation type="journal article" date="2008" name="Nature">
        <title>The genome of the model beetle and pest Tribolium castaneum.</title>
        <authorList>
            <consortium name="Tribolium Genome Sequencing Consortium"/>
            <person name="Richards S."/>
            <person name="Gibbs R.A."/>
            <person name="Weinstock G.M."/>
            <person name="Brown S.J."/>
            <person name="Denell R."/>
            <person name="Beeman R.W."/>
            <person name="Gibbs R."/>
            <person name="Beeman R.W."/>
            <person name="Brown S.J."/>
            <person name="Bucher G."/>
            <person name="Friedrich M."/>
            <person name="Grimmelikhuijzen C.J."/>
            <person name="Klingler M."/>
            <person name="Lorenzen M."/>
            <person name="Richards S."/>
            <person name="Roth S."/>
            <person name="Schroder R."/>
            <person name="Tautz D."/>
            <person name="Zdobnov E.M."/>
            <person name="Muzny D."/>
            <person name="Gibbs R.A."/>
            <person name="Weinstock G.M."/>
            <person name="Attaway T."/>
            <person name="Bell S."/>
            <person name="Buhay C.J."/>
            <person name="Chandrabose M.N."/>
            <person name="Chavez D."/>
            <person name="Clerk-Blankenburg K.P."/>
            <person name="Cree A."/>
            <person name="Dao M."/>
            <person name="Davis C."/>
            <person name="Chacko J."/>
            <person name="Dinh H."/>
            <person name="Dugan-Rocha S."/>
            <person name="Fowler G."/>
            <person name="Garner T.T."/>
            <person name="Garnes J."/>
            <person name="Gnirke A."/>
            <person name="Hawes A."/>
            <person name="Hernandez J."/>
            <person name="Hines S."/>
            <person name="Holder M."/>
            <person name="Hume J."/>
            <person name="Jhangiani S.N."/>
            <person name="Joshi V."/>
            <person name="Khan Z.M."/>
            <person name="Jackson L."/>
            <person name="Kovar C."/>
            <person name="Kowis A."/>
            <person name="Lee S."/>
            <person name="Lewis L.R."/>
            <person name="Margolis J."/>
            <person name="Morgan M."/>
            <person name="Nazareth L.V."/>
            <person name="Nguyen N."/>
            <person name="Okwuonu G."/>
            <person name="Parker D."/>
            <person name="Richards S."/>
            <person name="Ruiz S.J."/>
            <person name="Santibanez J."/>
            <person name="Savard J."/>
            <person name="Scherer S.E."/>
            <person name="Schneider B."/>
            <person name="Sodergren E."/>
            <person name="Tautz D."/>
            <person name="Vattahil S."/>
            <person name="Villasana D."/>
            <person name="White C.S."/>
            <person name="Wright R."/>
            <person name="Park Y."/>
            <person name="Beeman R.W."/>
            <person name="Lord J."/>
            <person name="Oppert B."/>
            <person name="Lorenzen M."/>
            <person name="Brown S."/>
            <person name="Wang L."/>
            <person name="Savard J."/>
            <person name="Tautz D."/>
            <person name="Richards S."/>
            <person name="Weinstock G."/>
            <person name="Gibbs R.A."/>
            <person name="Liu Y."/>
            <person name="Worley K."/>
            <person name="Weinstock G."/>
            <person name="Elsik C.G."/>
            <person name="Reese J.T."/>
            <person name="Elhaik E."/>
            <person name="Landan G."/>
            <person name="Graur D."/>
            <person name="Arensburger P."/>
            <person name="Atkinson P."/>
            <person name="Beeman R.W."/>
            <person name="Beidler J."/>
            <person name="Brown S.J."/>
            <person name="Demuth J.P."/>
            <person name="Drury D.W."/>
            <person name="Du Y.Z."/>
            <person name="Fujiwara H."/>
            <person name="Lorenzen M."/>
            <person name="Maselli V."/>
            <person name="Osanai M."/>
            <person name="Park Y."/>
            <person name="Robertson H.M."/>
            <person name="Tu Z."/>
            <person name="Wang J.J."/>
            <person name="Wang S."/>
            <person name="Richards S."/>
            <person name="Song H."/>
            <person name="Zhang L."/>
            <person name="Sodergren E."/>
            <person name="Werner D."/>
            <person name="Stanke M."/>
            <person name="Morgenstern B."/>
            <person name="Solovyev V."/>
            <person name="Kosarev P."/>
            <person name="Brown G."/>
            <person name="Chen H.C."/>
            <person name="Ermolaeva O."/>
            <person name="Hlavina W."/>
            <person name="Kapustin Y."/>
            <person name="Kiryutin B."/>
            <person name="Kitts P."/>
            <person name="Maglott D."/>
            <person name="Pruitt K."/>
            <person name="Sapojnikov V."/>
            <person name="Souvorov A."/>
            <person name="Mackey A.J."/>
            <person name="Waterhouse R.M."/>
            <person name="Wyder S."/>
            <person name="Zdobnov E.M."/>
            <person name="Zdobnov E.M."/>
            <person name="Wyder S."/>
            <person name="Kriventseva E.V."/>
            <person name="Kadowaki T."/>
            <person name="Bork P."/>
            <person name="Aranda M."/>
            <person name="Bao R."/>
            <person name="Beermann A."/>
            <person name="Berns N."/>
            <person name="Bolognesi R."/>
            <person name="Bonneton F."/>
            <person name="Bopp D."/>
            <person name="Brown S.J."/>
            <person name="Bucher G."/>
            <person name="Butts T."/>
            <person name="Chaumot A."/>
            <person name="Denell R.E."/>
            <person name="Ferrier D.E."/>
            <person name="Friedrich M."/>
            <person name="Gordon C.M."/>
            <person name="Jindra M."/>
            <person name="Klingler M."/>
            <person name="Lan Q."/>
            <person name="Lattorff H.M."/>
            <person name="Laudet V."/>
            <person name="von Levetsow C."/>
            <person name="Liu Z."/>
            <person name="Lutz R."/>
            <person name="Lynch J.A."/>
            <person name="da Fonseca R.N."/>
            <person name="Posnien N."/>
            <person name="Reuter R."/>
            <person name="Roth S."/>
            <person name="Savard J."/>
            <person name="Schinko J.B."/>
            <person name="Schmitt C."/>
            <person name="Schoppmeier M."/>
            <person name="Schroder R."/>
            <person name="Shippy T.D."/>
            <person name="Simonnet F."/>
            <person name="Marques-Souza H."/>
            <person name="Tautz D."/>
            <person name="Tomoyasu Y."/>
            <person name="Trauner J."/>
            <person name="Van der Zee M."/>
            <person name="Vervoort M."/>
            <person name="Wittkopp N."/>
            <person name="Wimmer E.A."/>
            <person name="Yang X."/>
            <person name="Jones A.K."/>
            <person name="Sattelle D.B."/>
            <person name="Ebert P.R."/>
            <person name="Nelson D."/>
            <person name="Scott J.G."/>
            <person name="Beeman R.W."/>
            <person name="Muthukrishnan S."/>
            <person name="Kramer K.J."/>
            <person name="Arakane Y."/>
            <person name="Beeman R.W."/>
            <person name="Zhu Q."/>
            <person name="Hogenkamp D."/>
            <person name="Dixit R."/>
            <person name="Oppert B."/>
            <person name="Jiang H."/>
            <person name="Zou Z."/>
            <person name="Marshall J."/>
            <person name="Elpidina E."/>
            <person name="Vinokurov K."/>
            <person name="Oppert C."/>
            <person name="Zou Z."/>
            <person name="Evans J."/>
            <person name="Lu Z."/>
            <person name="Zhao P."/>
            <person name="Sumathipala N."/>
            <person name="Altincicek B."/>
            <person name="Vilcinskas A."/>
            <person name="Williams M."/>
            <person name="Hultmark D."/>
            <person name="Hetru C."/>
            <person name="Jiang H."/>
            <person name="Grimmelikhuijzen C.J."/>
            <person name="Hauser F."/>
            <person name="Cazzamali G."/>
            <person name="Williamson M."/>
            <person name="Park Y."/>
            <person name="Li B."/>
            <person name="Tanaka Y."/>
            <person name="Predel R."/>
            <person name="Neupert S."/>
            <person name="Schachtner J."/>
            <person name="Verleyen P."/>
            <person name="Raible F."/>
            <person name="Bork P."/>
            <person name="Friedrich M."/>
            <person name="Walden K.K."/>
            <person name="Robertson H.M."/>
            <person name="Angeli S."/>
            <person name="Foret S."/>
            <person name="Bucher G."/>
            <person name="Schuetz S."/>
            <person name="Maleszka R."/>
            <person name="Wimmer E.A."/>
            <person name="Beeman R.W."/>
            <person name="Lorenzen M."/>
            <person name="Tomoyasu Y."/>
            <person name="Miller S.C."/>
            <person name="Grossmann D."/>
            <person name="Bucher G."/>
        </authorList>
    </citation>
    <scope>NUCLEOTIDE SEQUENCE [LARGE SCALE GENOMIC DNA]</scope>
    <source>
        <strain evidence="5 6">Georgia GA2</strain>
    </source>
</reference>
<reference evidence="5 6" key="2">
    <citation type="journal article" date="2010" name="Nucleic Acids Res.">
        <title>BeetleBase in 2010: revisions to provide comprehensive genomic information for Tribolium castaneum.</title>
        <authorList>
            <person name="Kim H.S."/>
            <person name="Murphy T."/>
            <person name="Xia J."/>
            <person name="Caragea D."/>
            <person name="Park Y."/>
            <person name="Beeman R.W."/>
            <person name="Lorenzen M.D."/>
            <person name="Butcher S."/>
            <person name="Manak J.R."/>
            <person name="Brown S.J."/>
        </authorList>
    </citation>
    <scope>GENOME REANNOTATION</scope>
    <source>
        <strain evidence="5 6">Georgia GA2</strain>
    </source>
</reference>
<dbReference type="GO" id="GO:0005615">
    <property type="term" value="C:extracellular space"/>
    <property type="evidence" value="ECO:0000318"/>
    <property type="project" value="GO_Central"/>
</dbReference>
<dbReference type="Gene3D" id="3.40.33.10">
    <property type="entry name" value="CAP"/>
    <property type="match status" value="1"/>
</dbReference>